<keyword evidence="3" id="KW-1185">Reference proteome</keyword>
<dbReference type="Pfam" id="PF13577">
    <property type="entry name" value="SnoaL_4"/>
    <property type="match status" value="1"/>
</dbReference>
<dbReference type="InterPro" id="IPR032710">
    <property type="entry name" value="NTF2-like_dom_sf"/>
</dbReference>
<dbReference type="EMBL" id="BAAARW010000039">
    <property type="protein sequence ID" value="GAA2454512.1"/>
    <property type="molecule type" value="Genomic_DNA"/>
</dbReference>
<dbReference type="RefSeq" id="WP_344597405.1">
    <property type="nucleotide sequence ID" value="NZ_BAAARW010000039.1"/>
</dbReference>
<proteinExistence type="predicted"/>
<gene>
    <name evidence="2" type="ORF">GCM10010191_86820</name>
</gene>
<organism evidence="2 3">
    <name type="scientific">Actinomadura vinacea</name>
    <dbReference type="NCBI Taxonomy" id="115336"/>
    <lineage>
        <taxon>Bacteria</taxon>
        <taxon>Bacillati</taxon>
        <taxon>Actinomycetota</taxon>
        <taxon>Actinomycetes</taxon>
        <taxon>Streptosporangiales</taxon>
        <taxon>Thermomonosporaceae</taxon>
        <taxon>Actinomadura</taxon>
    </lineage>
</organism>
<dbReference type="SUPFAM" id="SSF54427">
    <property type="entry name" value="NTF2-like"/>
    <property type="match status" value="1"/>
</dbReference>
<comment type="caution">
    <text evidence="2">The sequence shown here is derived from an EMBL/GenBank/DDBJ whole genome shotgun (WGS) entry which is preliminary data.</text>
</comment>
<accession>A0ABP5XIL8</accession>
<evidence type="ECO:0000313" key="2">
    <source>
        <dbReference type="EMBL" id="GAA2454512.1"/>
    </source>
</evidence>
<dbReference type="Gene3D" id="3.10.450.50">
    <property type="match status" value="1"/>
</dbReference>
<dbReference type="Proteomes" id="UP001501231">
    <property type="component" value="Unassembled WGS sequence"/>
</dbReference>
<evidence type="ECO:0000313" key="3">
    <source>
        <dbReference type="Proteomes" id="UP001501231"/>
    </source>
</evidence>
<feature type="domain" description="SnoaL-like" evidence="1">
    <location>
        <begin position="5"/>
        <end position="125"/>
    </location>
</feature>
<sequence>MSMDALKDRLDITDTLYRYGSSIDAGDLGGLRAILADDLHARYGNGAPITGADAAVSWIADSTRDALWQHHFLSVYHVDIHGDRASALVYHTSHKALRSAPGTVNVLVGRYRNELVRLDGWKISELLMEVCRAD</sequence>
<name>A0ABP5XIL8_9ACTN</name>
<protein>
    <recommendedName>
        <fullName evidence="1">SnoaL-like domain-containing protein</fullName>
    </recommendedName>
</protein>
<evidence type="ECO:0000259" key="1">
    <source>
        <dbReference type="Pfam" id="PF13577"/>
    </source>
</evidence>
<dbReference type="InterPro" id="IPR037401">
    <property type="entry name" value="SnoaL-like"/>
</dbReference>
<reference evidence="3" key="1">
    <citation type="journal article" date="2019" name="Int. J. Syst. Evol. Microbiol.">
        <title>The Global Catalogue of Microorganisms (GCM) 10K type strain sequencing project: providing services to taxonomists for standard genome sequencing and annotation.</title>
        <authorList>
            <consortium name="The Broad Institute Genomics Platform"/>
            <consortium name="The Broad Institute Genome Sequencing Center for Infectious Disease"/>
            <person name="Wu L."/>
            <person name="Ma J."/>
        </authorList>
    </citation>
    <scope>NUCLEOTIDE SEQUENCE [LARGE SCALE GENOMIC DNA]</scope>
    <source>
        <strain evidence="3">JCM 3325</strain>
    </source>
</reference>